<evidence type="ECO:0000256" key="4">
    <source>
        <dbReference type="SAM" id="Coils"/>
    </source>
</evidence>
<evidence type="ECO:0008006" key="10">
    <source>
        <dbReference type="Google" id="ProtNLM"/>
    </source>
</evidence>
<dbReference type="Gene3D" id="3.30.70.980">
    <property type="match status" value="1"/>
</dbReference>
<feature type="domain" description="TACO1/YebC-like second and third" evidence="6">
    <location>
        <begin position="79"/>
        <end position="134"/>
    </location>
</feature>
<evidence type="ECO:0000259" key="6">
    <source>
        <dbReference type="Pfam" id="PF01709"/>
    </source>
</evidence>
<keyword evidence="2" id="KW-0805">Transcription regulation</keyword>
<feature type="coiled-coil region" evidence="4">
    <location>
        <begin position="62"/>
        <end position="116"/>
    </location>
</feature>
<dbReference type="FunFam" id="1.10.10.200:FF:000002">
    <property type="entry name" value="Probable transcriptional regulatory protein CLM62_37755"/>
    <property type="match status" value="1"/>
</dbReference>
<evidence type="ECO:0000256" key="1">
    <source>
        <dbReference type="ARBA" id="ARBA00008724"/>
    </source>
</evidence>
<dbReference type="PANTHER" id="PTHR12532:SF0">
    <property type="entry name" value="TRANSLATIONAL ACTIVATOR OF CYTOCHROME C OXIDASE 1"/>
    <property type="match status" value="1"/>
</dbReference>
<dbReference type="AlphaFoldDB" id="A0A1G2CKD6"/>
<organism evidence="8 9">
    <name type="scientific">Candidatus Liptonbacteria bacterium RIFCSPLOWO2_01_FULL_53_13</name>
    <dbReference type="NCBI Taxonomy" id="1798651"/>
    <lineage>
        <taxon>Bacteria</taxon>
        <taxon>Candidatus Liptoniibacteriota</taxon>
    </lineage>
</organism>
<dbReference type="EMBL" id="MHLB01000029">
    <property type="protein sequence ID" value="OGZ01866.1"/>
    <property type="molecule type" value="Genomic_DNA"/>
</dbReference>
<dbReference type="SUPFAM" id="SSF75625">
    <property type="entry name" value="YebC-like"/>
    <property type="match status" value="1"/>
</dbReference>
<dbReference type="GO" id="GO:0005737">
    <property type="term" value="C:cytoplasm"/>
    <property type="evidence" value="ECO:0007669"/>
    <property type="project" value="UniProtKB-ARBA"/>
</dbReference>
<comment type="caution">
    <text evidence="8">The sequence shown here is derived from an EMBL/GenBank/DDBJ whole genome shotgun (WGS) entry which is preliminary data.</text>
</comment>
<evidence type="ECO:0000259" key="7">
    <source>
        <dbReference type="Pfam" id="PF20772"/>
    </source>
</evidence>
<name>A0A1G2CKD6_9BACT</name>
<dbReference type="Gene3D" id="1.10.10.200">
    <property type="match status" value="1"/>
</dbReference>
<keyword evidence="3" id="KW-0804">Transcription</keyword>
<evidence type="ECO:0000256" key="2">
    <source>
        <dbReference type="ARBA" id="ARBA00023015"/>
    </source>
</evidence>
<dbReference type="InterPro" id="IPR029072">
    <property type="entry name" value="YebC-like"/>
</dbReference>
<evidence type="ECO:0000313" key="9">
    <source>
        <dbReference type="Proteomes" id="UP000178348"/>
    </source>
</evidence>
<keyword evidence="4" id="KW-0175">Coiled coil</keyword>
<gene>
    <name evidence="8" type="ORF">A2946_02940</name>
</gene>
<accession>A0A1G2CKD6</accession>
<dbReference type="InterPro" id="IPR049083">
    <property type="entry name" value="TACO1_YebC_N"/>
</dbReference>
<dbReference type="InterPro" id="IPR026564">
    <property type="entry name" value="Transcrip_reg_TACO1-like_dom3"/>
</dbReference>
<reference evidence="8 9" key="1">
    <citation type="journal article" date="2016" name="Nat. Commun.">
        <title>Thousands of microbial genomes shed light on interconnected biogeochemical processes in an aquifer system.</title>
        <authorList>
            <person name="Anantharaman K."/>
            <person name="Brown C.T."/>
            <person name="Hug L.A."/>
            <person name="Sharon I."/>
            <person name="Castelle C.J."/>
            <person name="Probst A.J."/>
            <person name="Thomas B.C."/>
            <person name="Singh A."/>
            <person name="Wilkins M.J."/>
            <person name="Karaoz U."/>
            <person name="Brodie E.L."/>
            <person name="Williams K.H."/>
            <person name="Hubbard S.S."/>
            <person name="Banfield J.F."/>
        </authorList>
    </citation>
    <scope>NUCLEOTIDE SEQUENCE [LARGE SCALE GENOMIC DNA]</scope>
</reference>
<dbReference type="InterPro" id="IPR002876">
    <property type="entry name" value="Transcrip_reg_TACO1-like"/>
</dbReference>
<evidence type="ECO:0000256" key="5">
    <source>
        <dbReference type="SAM" id="MobiDB-lite"/>
    </source>
</evidence>
<dbReference type="Proteomes" id="UP000178348">
    <property type="component" value="Unassembled WGS sequence"/>
</dbReference>
<dbReference type="Pfam" id="PF20772">
    <property type="entry name" value="TACO1_YebC_N"/>
    <property type="match status" value="1"/>
</dbReference>
<feature type="region of interest" description="Disordered" evidence="5">
    <location>
        <begin position="139"/>
        <end position="159"/>
    </location>
</feature>
<evidence type="ECO:0000256" key="3">
    <source>
        <dbReference type="ARBA" id="ARBA00023163"/>
    </source>
</evidence>
<dbReference type="InterPro" id="IPR017856">
    <property type="entry name" value="Integrase-like_N"/>
</dbReference>
<protein>
    <recommendedName>
        <fullName evidence="10">Transcriptional regulator</fullName>
    </recommendedName>
</protein>
<sequence>MSGHSHWAGIKHQKGIADQKRGRVFSKLLALIAAAAKTELNPDFNPRLRTAIAKARAEKVPSDNIERAIVRAKESADALEELTFEAYGPGGAALFIEAITDNKNRAIQEIKKVLADNHGKWAEVGSVAWAFTRTDADQTQTNADSALVSPKPGESGREWKAKFPQALPAEDKLKLDALVAALEEQEDVQRIYTNAQ</sequence>
<dbReference type="PANTHER" id="PTHR12532">
    <property type="entry name" value="TRANSLATIONAL ACTIVATOR OF CYTOCHROME C OXIDASE 1"/>
    <property type="match status" value="1"/>
</dbReference>
<comment type="similarity">
    <text evidence="1">Belongs to the TACO1 family.</text>
</comment>
<evidence type="ECO:0000313" key="8">
    <source>
        <dbReference type="EMBL" id="OGZ01866.1"/>
    </source>
</evidence>
<feature type="domain" description="TACO1/YebC-like N-terminal" evidence="7">
    <location>
        <begin position="5"/>
        <end position="74"/>
    </location>
</feature>
<dbReference type="InterPro" id="IPR048300">
    <property type="entry name" value="TACO1_YebC-like_2nd/3rd_dom"/>
</dbReference>
<proteinExistence type="inferred from homology"/>
<dbReference type="Pfam" id="PF01709">
    <property type="entry name" value="Transcrip_reg"/>
    <property type="match status" value="1"/>
</dbReference>